<dbReference type="Proteomes" id="UP000658278">
    <property type="component" value="Unassembled WGS sequence"/>
</dbReference>
<comment type="caution">
    <text evidence="1">The sequence shown here is derived from an EMBL/GenBank/DDBJ whole genome shotgun (WGS) entry which is preliminary data.</text>
</comment>
<dbReference type="AlphaFoldDB" id="A0A934RB00"/>
<accession>A0A934RB00</accession>
<dbReference type="PROSITE" id="PS51257">
    <property type="entry name" value="PROKAR_LIPOPROTEIN"/>
    <property type="match status" value="1"/>
</dbReference>
<organism evidence="1 2">
    <name type="scientific">Haloferula rosea</name>
    <dbReference type="NCBI Taxonomy" id="490093"/>
    <lineage>
        <taxon>Bacteria</taxon>
        <taxon>Pseudomonadati</taxon>
        <taxon>Verrucomicrobiota</taxon>
        <taxon>Verrucomicrobiia</taxon>
        <taxon>Verrucomicrobiales</taxon>
        <taxon>Verrucomicrobiaceae</taxon>
        <taxon>Haloferula</taxon>
    </lineage>
</organism>
<gene>
    <name evidence="1" type="ORF">JIN81_05450</name>
</gene>
<sequence length="269" mass="29300">MKLKEIKEAMEGRWWVLLVGVLGLAGCAVPVSYTEPFEARGAGSADKPTERAAEERPGLATGFGKEIKDEWHRKSFVRSASQPIGTDVIYYNDRAGIEAMTGYRSKVGALQTAAGGTVEWGIKGRVGFLPSYKSYSPSRKGDQRYVVGSAGAPYSIYVKNRCKSQVEVVLSADGLDVIDGKPAAFRKRGYVIPSGQTLEVRGWRSGWDRVARFEFSSVAGSYANRRHGDARNVGVIGLAVFGEKGVDPWTWMPDEIGQRQTANPFATAP</sequence>
<evidence type="ECO:0000313" key="2">
    <source>
        <dbReference type="Proteomes" id="UP000658278"/>
    </source>
</evidence>
<name>A0A934RB00_9BACT</name>
<evidence type="ECO:0008006" key="3">
    <source>
        <dbReference type="Google" id="ProtNLM"/>
    </source>
</evidence>
<dbReference type="RefSeq" id="WP_200277428.1">
    <property type="nucleotide sequence ID" value="NZ_JAENII010000003.1"/>
</dbReference>
<evidence type="ECO:0000313" key="1">
    <source>
        <dbReference type="EMBL" id="MBK1826453.1"/>
    </source>
</evidence>
<reference evidence="1" key="1">
    <citation type="submission" date="2021-01" db="EMBL/GenBank/DDBJ databases">
        <title>Modified the classification status of verrucomicrobia.</title>
        <authorList>
            <person name="Feng X."/>
        </authorList>
    </citation>
    <scope>NUCLEOTIDE SEQUENCE</scope>
    <source>
        <strain evidence="1">KCTC 22201</strain>
    </source>
</reference>
<keyword evidence="2" id="KW-1185">Reference proteome</keyword>
<proteinExistence type="predicted"/>
<protein>
    <recommendedName>
        <fullName evidence="3">Lipoprotein</fullName>
    </recommendedName>
</protein>
<dbReference type="EMBL" id="JAENII010000003">
    <property type="protein sequence ID" value="MBK1826453.1"/>
    <property type="molecule type" value="Genomic_DNA"/>
</dbReference>